<evidence type="ECO:0000256" key="1">
    <source>
        <dbReference type="ARBA" id="ARBA00022670"/>
    </source>
</evidence>
<dbReference type="Proteomes" id="UP000563523">
    <property type="component" value="Unassembled WGS sequence"/>
</dbReference>
<dbReference type="PANTHER" id="PTHR43270">
    <property type="entry name" value="BETA-ALA-HIS DIPEPTIDASE"/>
    <property type="match status" value="1"/>
</dbReference>
<dbReference type="GO" id="GO:0006508">
    <property type="term" value="P:proteolysis"/>
    <property type="evidence" value="ECO:0007669"/>
    <property type="project" value="UniProtKB-KW"/>
</dbReference>
<keyword evidence="6" id="KW-1185">Reference proteome</keyword>
<dbReference type="GO" id="GO:0008233">
    <property type="term" value="F:peptidase activity"/>
    <property type="evidence" value="ECO:0007669"/>
    <property type="project" value="UniProtKB-KW"/>
</dbReference>
<dbReference type="Pfam" id="PF07687">
    <property type="entry name" value="M20_dimer"/>
    <property type="match status" value="1"/>
</dbReference>
<dbReference type="Pfam" id="PF01546">
    <property type="entry name" value="Peptidase_M20"/>
    <property type="match status" value="1"/>
</dbReference>
<dbReference type="EMBL" id="JABZEC010000004">
    <property type="protein sequence ID" value="NVY96674.1"/>
    <property type="molecule type" value="Genomic_DNA"/>
</dbReference>
<dbReference type="InterPro" id="IPR011650">
    <property type="entry name" value="Peptidase_M20_dimer"/>
</dbReference>
<keyword evidence="2" id="KW-0479">Metal-binding</keyword>
<dbReference type="GO" id="GO:0009014">
    <property type="term" value="F:succinyl-diaminopimelate desuccinylase activity"/>
    <property type="evidence" value="ECO:0007669"/>
    <property type="project" value="TreeGrafter"/>
</dbReference>
<evidence type="ECO:0000313" key="6">
    <source>
        <dbReference type="Proteomes" id="UP000563523"/>
    </source>
</evidence>
<dbReference type="GO" id="GO:0046872">
    <property type="term" value="F:metal ion binding"/>
    <property type="evidence" value="ECO:0007669"/>
    <property type="project" value="UniProtKB-KW"/>
</dbReference>
<dbReference type="Gene3D" id="3.40.630.10">
    <property type="entry name" value="Zn peptidases"/>
    <property type="match status" value="1"/>
</dbReference>
<keyword evidence="1" id="KW-0645">Protease</keyword>
<sequence length="441" mass="48616">MDSNWILQRLQEQQAYLEIPSVAGNPAAVTQAVAWISARFQSLGATQAVQWTEKGGNPVIFAEFAGNSARTVLFYNHYDVQPANLLSEWRSDPFKPKFTADYLIGRGVADDKGDLLSRLTVLEYWQNHGGLPVKVKFMVEGEEEIGSPHVASYVQAHQKELAADLCIWEGGNRDEADNFEIICGAKGVVSFQAQVQTAAQDLHSSLACYADNAAWRLLQALNSLRSTTGEIQVDGFFEGVQALTPAEEATVQAMEFDPITVRKNYGLWRPLMTKNPKEVLINGPTLNISALTAGDARASLKTVVPSQARALLDCRLVPGQDPHHVVQLVARQLERNGYGDVEIQYLQGEAAGRSDLNDPQIQLSYQIAQQIYGQQKVRIILNMAGGGPVTPFLKQLKLPLVMIGVRSAESKIHAPNENLRLQAYQQATVYLSTYLETLARL</sequence>
<dbReference type="GO" id="GO:0005829">
    <property type="term" value="C:cytosol"/>
    <property type="evidence" value="ECO:0007669"/>
    <property type="project" value="TreeGrafter"/>
</dbReference>
<feature type="domain" description="Peptidase M20 dimerisation" evidence="4">
    <location>
        <begin position="187"/>
        <end position="337"/>
    </location>
</feature>
<dbReference type="RefSeq" id="WP_176942831.1">
    <property type="nucleotide sequence ID" value="NZ_JABZEC010000004.1"/>
</dbReference>
<evidence type="ECO:0000256" key="3">
    <source>
        <dbReference type="ARBA" id="ARBA00022801"/>
    </source>
</evidence>
<reference evidence="5 6" key="1">
    <citation type="submission" date="2020-06" db="EMBL/GenBank/DDBJ databases">
        <authorList>
            <person name="Kang J."/>
        </authorList>
    </citation>
    <scope>NUCLEOTIDE SEQUENCE [LARGE SCALE GENOMIC DNA]</scope>
    <source>
        <strain evidence="5 6">DCY120</strain>
    </source>
</reference>
<dbReference type="InterPro" id="IPR002933">
    <property type="entry name" value="Peptidase_M20"/>
</dbReference>
<evidence type="ECO:0000256" key="2">
    <source>
        <dbReference type="ARBA" id="ARBA00022723"/>
    </source>
</evidence>
<dbReference type="GO" id="GO:0009089">
    <property type="term" value="P:lysine biosynthetic process via diaminopimelate"/>
    <property type="evidence" value="ECO:0007669"/>
    <property type="project" value="TreeGrafter"/>
</dbReference>
<name>A0A850QXW5_9LACO</name>
<dbReference type="PANTHER" id="PTHR43270:SF8">
    <property type="entry name" value="DI- AND TRIPEPTIDASE DUG2-RELATED"/>
    <property type="match status" value="1"/>
</dbReference>
<organism evidence="5 6">
    <name type="scientific">Bombilactobacillus apium</name>
    <dbReference type="NCBI Taxonomy" id="2675299"/>
    <lineage>
        <taxon>Bacteria</taxon>
        <taxon>Bacillati</taxon>
        <taxon>Bacillota</taxon>
        <taxon>Bacilli</taxon>
        <taxon>Lactobacillales</taxon>
        <taxon>Lactobacillaceae</taxon>
        <taxon>Bombilactobacillus</taxon>
    </lineage>
</organism>
<evidence type="ECO:0000259" key="4">
    <source>
        <dbReference type="Pfam" id="PF07687"/>
    </source>
</evidence>
<dbReference type="InterPro" id="IPR051458">
    <property type="entry name" value="Cyt/Met_Dipeptidase"/>
</dbReference>
<dbReference type="SUPFAM" id="SSF53187">
    <property type="entry name" value="Zn-dependent exopeptidases"/>
    <property type="match status" value="1"/>
</dbReference>
<dbReference type="Gene3D" id="3.30.70.360">
    <property type="match status" value="1"/>
</dbReference>
<comment type="caution">
    <text evidence="5">The sequence shown here is derived from an EMBL/GenBank/DDBJ whole genome shotgun (WGS) entry which is preliminary data.</text>
</comment>
<gene>
    <name evidence="5" type="ORF">HU830_05800</name>
</gene>
<keyword evidence="3 5" id="KW-0378">Hydrolase</keyword>
<evidence type="ECO:0000313" key="5">
    <source>
        <dbReference type="EMBL" id="NVY96674.1"/>
    </source>
</evidence>
<proteinExistence type="predicted"/>
<dbReference type="AlphaFoldDB" id="A0A850QXW5"/>
<protein>
    <submittedName>
        <fullName evidence="5">M20/M25/M40 family metallo-hydrolase</fullName>
    </submittedName>
</protein>
<accession>A0A850QXW5</accession>